<feature type="transmembrane region" description="Helical" evidence="1">
    <location>
        <begin position="57"/>
        <end position="79"/>
    </location>
</feature>
<sequence length="151" mass="17434">MSELRLREIIEERMKVNPDLQSVVDSLKKEGYDPALVDSEADKVFNPDRLRFFETQYQILLVLTAPYILTIGFLWIPLGIYYKKKIIFLITGILMSLSYALMMFSIWSTVFDKKDPDLGGAIFLSIFLSALLLPIARISLRLHKELFGLQK</sequence>
<comment type="caution">
    <text evidence="2">The sequence shown here is derived from an EMBL/GenBank/DDBJ whole genome shotgun (WGS) entry which is preliminary data.</text>
</comment>
<feature type="transmembrane region" description="Helical" evidence="1">
    <location>
        <begin position="86"/>
        <end position="106"/>
    </location>
</feature>
<evidence type="ECO:0000313" key="2">
    <source>
        <dbReference type="EMBL" id="PJZ67576.1"/>
    </source>
</evidence>
<keyword evidence="1" id="KW-1133">Transmembrane helix</keyword>
<dbReference type="Proteomes" id="UP000231912">
    <property type="component" value="Unassembled WGS sequence"/>
</dbReference>
<protein>
    <submittedName>
        <fullName evidence="2">Uncharacterized protein</fullName>
    </submittedName>
</protein>
<gene>
    <name evidence="2" type="ORF">CH371_06060</name>
</gene>
<keyword evidence="1" id="KW-0472">Membrane</keyword>
<dbReference type="EMBL" id="NPDT01000001">
    <property type="protein sequence ID" value="PJZ67576.1"/>
    <property type="molecule type" value="Genomic_DNA"/>
</dbReference>
<evidence type="ECO:0000256" key="1">
    <source>
        <dbReference type="SAM" id="Phobius"/>
    </source>
</evidence>
<reference evidence="2 3" key="1">
    <citation type="submission" date="2017-07" db="EMBL/GenBank/DDBJ databases">
        <title>Leptospira spp. isolated from tropical soils.</title>
        <authorList>
            <person name="Thibeaux R."/>
            <person name="Iraola G."/>
            <person name="Ferres I."/>
            <person name="Bierque E."/>
            <person name="Girault D."/>
            <person name="Soupe-Gilbert M.-E."/>
            <person name="Picardeau M."/>
            <person name="Goarant C."/>
        </authorList>
    </citation>
    <scope>NUCLEOTIDE SEQUENCE [LARGE SCALE GENOMIC DNA]</scope>
    <source>
        <strain evidence="2 3">FH2-C-A2</strain>
    </source>
</reference>
<evidence type="ECO:0000313" key="3">
    <source>
        <dbReference type="Proteomes" id="UP000231912"/>
    </source>
</evidence>
<proteinExistence type="predicted"/>
<accession>A0A2M9ZGT3</accession>
<keyword evidence="1" id="KW-0812">Transmembrane</keyword>
<name>A0A2M9ZGT3_9LEPT</name>
<dbReference type="AlphaFoldDB" id="A0A2M9ZGT3"/>
<feature type="transmembrane region" description="Helical" evidence="1">
    <location>
        <begin position="118"/>
        <end position="136"/>
    </location>
</feature>
<dbReference type="RefSeq" id="WP_100758033.1">
    <property type="nucleotide sequence ID" value="NZ_NPDT01000001.1"/>
</dbReference>
<organism evidence="2 3">
    <name type="scientific">Leptospira wolffii</name>
    <dbReference type="NCBI Taxonomy" id="409998"/>
    <lineage>
        <taxon>Bacteria</taxon>
        <taxon>Pseudomonadati</taxon>
        <taxon>Spirochaetota</taxon>
        <taxon>Spirochaetia</taxon>
        <taxon>Leptospirales</taxon>
        <taxon>Leptospiraceae</taxon>
        <taxon>Leptospira</taxon>
    </lineage>
</organism>